<proteinExistence type="predicted"/>
<organism evidence="3 4">
    <name type="scientific">Eeniella nana</name>
    <name type="common">Yeast</name>
    <name type="synonym">Brettanomyces nanus</name>
    <dbReference type="NCBI Taxonomy" id="13502"/>
    <lineage>
        <taxon>Eukaryota</taxon>
        <taxon>Fungi</taxon>
        <taxon>Dikarya</taxon>
        <taxon>Ascomycota</taxon>
        <taxon>Saccharomycotina</taxon>
        <taxon>Pichiomycetes</taxon>
        <taxon>Pichiales</taxon>
        <taxon>Pichiaceae</taxon>
        <taxon>Brettanomyces</taxon>
    </lineage>
</organism>
<sequence>MGTLMRKMEWVSPYEMAIQRQWKMYIVELNSTQLNIYDYDADEANDSNLHGSASRSFLHLHRLHHNSSVSNSSSYCQTTSPQIDLSKYQSRLTTKEDLERLKLFHDKKMLNQSNLVSSYSLQYGRIGLAIDYKKKKYTLRLRLQTEQFLLQFSCAETMIEWYTALSLGIDNALEISKRPMPKYRTVPRRRRHVHSSAQRIPLISNGRHHSIENLFSRRTDSSPDLGSFISKLKFRFGSGSGSGSGSGGGSRDESSGREEFQQQVQPPFSLLSIYDMPENHSEESMAESEDRRVSTDTRSGCSEQEQELGDSHTLLSSSPPQDSQESINSLDEGYEVEDELVDPVGVESIGDTVSHNGDDGIFFEASHPYNSGAASSLRQPRRQRALSSSSYSLHVTASSVSIHPVAMAMAMPIPNLRLAGSHGNARMTISSSLSPSISIESASASSPISAMSSPGLGLTTPTTSITSSPRTSNYIEGNGIDQLDEGGDDTYTAIMEKLRSCVDVIAIPNRRRQIRDSVRCMVPLVGSERWAGRFVVKDAVMNYHPKQNKNATNEPLITRWDGLNMERPSYEQFRPLQEYLVTTRGLIAKINHGFEGNRFA</sequence>
<evidence type="ECO:0000256" key="1">
    <source>
        <dbReference type="SAM" id="MobiDB-lite"/>
    </source>
</evidence>
<keyword evidence="4" id="KW-1185">Reference proteome</keyword>
<accession>A0A875S5H5</accession>
<feature type="region of interest" description="Disordered" evidence="1">
    <location>
        <begin position="450"/>
        <end position="479"/>
    </location>
</feature>
<evidence type="ECO:0000313" key="3">
    <source>
        <dbReference type="EMBL" id="QPG76881.1"/>
    </source>
</evidence>
<dbReference type="RefSeq" id="XP_038780446.1">
    <property type="nucleotide sequence ID" value="XM_038924518.1"/>
</dbReference>
<protein>
    <recommendedName>
        <fullName evidence="2">PH domain-containing protein</fullName>
    </recommendedName>
</protein>
<dbReference type="Gene3D" id="2.30.29.30">
    <property type="entry name" value="Pleckstrin-homology domain (PH domain)/Phosphotyrosine-binding domain (PTB)"/>
    <property type="match status" value="1"/>
</dbReference>
<feature type="compositionally biased region" description="Basic and acidic residues" evidence="1">
    <location>
        <begin position="250"/>
        <end position="260"/>
    </location>
</feature>
<dbReference type="AlphaFoldDB" id="A0A875S5H5"/>
<evidence type="ECO:0000313" key="4">
    <source>
        <dbReference type="Proteomes" id="UP000662931"/>
    </source>
</evidence>
<feature type="compositionally biased region" description="Basic and acidic residues" evidence="1">
    <location>
        <begin position="279"/>
        <end position="295"/>
    </location>
</feature>
<dbReference type="OrthoDB" id="5865767at2759"/>
<name>A0A875S5H5_EENNA</name>
<evidence type="ECO:0000259" key="2">
    <source>
        <dbReference type="PROSITE" id="PS50003"/>
    </source>
</evidence>
<dbReference type="SUPFAM" id="SSF50729">
    <property type="entry name" value="PH domain-like"/>
    <property type="match status" value="1"/>
</dbReference>
<feature type="region of interest" description="Disordered" evidence="1">
    <location>
        <begin position="279"/>
        <end position="328"/>
    </location>
</feature>
<gene>
    <name evidence="3" type="ORF">FOA43_004275</name>
</gene>
<feature type="compositionally biased region" description="Polar residues" evidence="1">
    <location>
        <begin position="313"/>
        <end position="328"/>
    </location>
</feature>
<feature type="region of interest" description="Disordered" evidence="1">
    <location>
        <begin position="238"/>
        <end position="267"/>
    </location>
</feature>
<dbReference type="PANTHER" id="PTHR37283">
    <property type="entry name" value="PH DOMAIN-CONTAINING PROTEIN YHR131C"/>
    <property type="match status" value="1"/>
</dbReference>
<dbReference type="GeneID" id="62197675"/>
<dbReference type="InterPro" id="IPR001849">
    <property type="entry name" value="PH_domain"/>
</dbReference>
<dbReference type="SMART" id="SM00233">
    <property type="entry name" value="PH"/>
    <property type="match status" value="1"/>
</dbReference>
<feature type="domain" description="PH" evidence="2">
    <location>
        <begin position="1"/>
        <end position="170"/>
    </location>
</feature>
<feature type="compositionally biased region" description="Low complexity" evidence="1">
    <location>
        <begin position="450"/>
        <end position="472"/>
    </location>
</feature>
<dbReference type="Proteomes" id="UP000662931">
    <property type="component" value="Chromosome 4"/>
</dbReference>
<reference evidence="3" key="1">
    <citation type="submission" date="2020-10" db="EMBL/GenBank/DDBJ databases">
        <authorList>
            <person name="Roach M.J.R."/>
        </authorList>
    </citation>
    <scope>NUCLEOTIDE SEQUENCE</scope>
    <source>
        <strain evidence="3">CBS 1945</strain>
    </source>
</reference>
<dbReference type="InterPro" id="IPR011993">
    <property type="entry name" value="PH-like_dom_sf"/>
</dbReference>
<dbReference type="EMBL" id="CP064815">
    <property type="protein sequence ID" value="QPG76881.1"/>
    <property type="molecule type" value="Genomic_DNA"/>
</dbReference>
<dbReference type="PROSITE" id="PS50003">
    <property type="entry name" value="PH_DOMAIN"/>
    <property type="match status" value="1"/>
</dbReference>
<dbReference type="KEGG" id="bnn:FOA43_004275"/>
<dbReference type="PANTHER" id="PTHR37283:SF1">
    <property type="entry name" value="PH DOMAIN-CONTAINING PROTEIN YHR131C"/>
    <property type="match status" value="1"/>
</dbReference>
<feature type="compositionally biased region" description="Gly residues" evidence="1">
    <location>
        <begin position="238"/>
        <end position="249"/>
    </location>
</feature>